<proteinExistence type="predicted"/>
<sequence>RFSCQRNRVVSNRSQRSRGTSNQAKDYKQESRMCRLLGIVFVLGITLATEPYNSAHLKTHIGHWAENALSELKTEVRGAAARLQELVERINSPQVRNVAELYERNRNLLDLCKGTADLDLGGAGSCINITGDIANITALFFYGYQLGYNLSVAVIRIVTELNTCSTKPIWKQWSCYKNAI</sequence>
<dbReference type="EMBL" id="GECU01037638">
    <property type="protein sequence ID" value="JAS70068.1"/>
    <property type="molecule type" value="Transcribed_RNA"/>
</dbReference>
<gene>
    <name evidence="2" type="ORF">g.19728</name>
</gene>
<evidence type="ECO:0000256" key="1">
    <source>
        <dbReference type="SAM" id="MobiDB-lite"/>
    </source>
</evidence>
<evidence type="ECO:0000313" key="2">
    <source>
        <dbReference type="EMBL" id="JAS70068.1"/>
    </source>
</evidence>
<protein>
    <submittedName>
        <fullName evidence="2">Uncharacterized protein</fullName>
    </submittedName>
</protein>
<feature type="non-terminal residue" evidence="2">
    <location>
        <position position="180"/>
    </location>
</feature>
<feature type="compositionally biased region" description="Low complexity" evidence="1">
    <location>
        <begin position="1"/>
        <end position="18"/>
    </location>
</feature>
<feature type="non-terminal residue" evidence="2">
    <location>
        <position position="1"/>
    </location>
</feature>
<reference evidence="2" key="1">
    <citation type="submission" date="2015-11" db="EMBL/GenBank/DDBJ databases">
        <title>De novo transcriptome assembly of four potential Pierce s Disease insect vectors from Arizona vineyards.</title>
        <authorList>
            <person name="Tassone E.E."/>
        </authorList>
    </citation>
    <scope>NUCLEOTIDE SEQUENCE</scope>
</reference>
<name>A0A1B6H604_9HEMI</name>
<dbReference type="AlphaFoldDB" id="A0A1B6H604"/>
<feature type="region of interest" description="Disordered" evidence="1">
    <location>
        <begin position="1"/>
        <end position="26"/>
    </location>
</feature>
<organism evidence="2">
    <name type="scientific">Homalodisca liturata</name>
    <dbReference type="NCBI Taxonomy" id="320908"/>
    <lineage>
        <taxon>Eukaryota</taxon>
        <taxon>Metazoa</taxon>
        <taxon>Ecdysozoa</taxon>
        <taxon>Arthropoda</taxon>
        <taxon>Hexapoda</taxon>
        <taxon>Insecta</taxon>
        <taxon>Pterygota</taxon>
        <taxon>Neoptera</taxon>
        <taxon>Paraneoptera</taxon>
        <taxon>Hemiptera</taxon>
        <taxon>Auchenorrhyncha</taxon>
        <taxon>Membracoidea</taxon>
        <taxon>Cicadellidae</taxon>
        <taxon>Cicadellinae</taxon>
        <taxon>Proconiini</taxon>
        <taxon>Homalodisca</taxon>
    </lineage>
</organism>
<accession>A0A1B6H604</accession>